<evidence type="ECO:0000259" key="5">
    <source>
        <dbReference type="PROSITE" id="PS51935"/>
    </source>
</evidence>
<proteinExistence type="inferred from homology"/>
<sequence length="262" mass="28824">MPDLREVEAGTTVLTAVPLVDVLEQPQAGIPLVTQSLLGWPALVMGVEGDWLHIQSYDGSPGWVRMDHFTLPDRLENNTRIEIKQAAAPLYTGAVQIDTLYMGSRLLVLESGNQFYQVALPGGGKALVQKNHAVIIKNRTIYQPQEIVAVANQFTGAPYLWGGMSVRGIDCSGLTYMAYFSLGYHLPRDAQDQFKVGVPVTKDQLQAGDLVFFSTIDPGPSHVGIYLQEGLFLNARTKEGVTVTSFEDAFFATRYLGARRYI</sequence>
<dbReference type="AlphaFoldDB" id="A0A1M6R6W3"/>
<accession>A0A1M6R6W3</accession>
<evidence type="ECO:0000256" key="3">
    <source>
        <dbReference type="ARBA" id="ARBA00022801"/>
    </source>
</evidence>
<dbReference type="PROSITE" id="PS51935">
    <property type="entry name" value="NLPC_P60"/>
    <property type="match status" value="1"/>
</dbReference>
<evidence type="ECO:0000313" key="7">
    <source>
        <dbReference type="Proteomes" id="UP000183997"/>
    </source>
</evidence>
<reference evidence="7" key="1">
    <citation type="submission" date="2016-11" db="EMBL/GenBank/DDBJ databases">
        <authorList>
            <person name="Varghese N."/>
            <person name="Submissions S."/>
        </authorList>
    </citation>
    <scope>NUCLEOTIDE SEQUENCE [LARGE SCALE GENOMIC DNA]</scope>
    <source>
        <strain evidence="7">DSM 10349</strain>
    </source>
</reference>
<dbReference type="InterPro" id="IPR038765">
    <property type="entry name" value="Papain-like_cys_pep_sf"/>
</dbReference>
<dbReference type="Proteomes" id="UP000183997">
    <property type="component" value="Unassembled WGS sequence"/>
</dbReference>
<dbReference type="EMBL" id="FRAR01000010">
    <property type="protein sequence ID" value="SHK28183.1"/>
    <property type="molecule type" value="Genomic_DNA"/>
</dbReference>
<dbReference type="STRING" id="1121421.SAMN02745123_01329"/>
<protein>
    <submittedName>
        <fullName evidence="6">NlpC/P60 family protein</fullName>
    </submittedName>
</protein>
<gene>
    <name evidence="6" type="ORF">SAMN02745123_01329</name>
</gene>
<dbReference type="Gene3D" id="3.90.1720.10">
    <property type="entry name" value="endopeptidase domain like (from Nostoc punctiforme)"/>
    <property type="match status" value="1"/>
</dbReference>
<evidence type="ECO:0000313" key="6">
    <source>
        <dbReference type="EMBL" id="SHK28183.1"/>
    </source>
</evidence>
<evidence type="ECO:0000256" key="2">
    <source>
        <dbReference type="ARBA" id="ARBA00022670"/>
    </source>
</evidence>
<dbReference type="Pfam" id="PF00877">
    <property type="entry name" value="NLPC_P60"/>
    <property type="match status" value="1"/>
</dbReference>
<dbReference type="InterPro" id="IPR051202">
    <property type="entry name" value="Peptidase_C40"/>
</dbReference>
<comment type="similarity">
    <text evidence="1">Belongs to the peptidase C40 family.</text>
</comment>
<name>A0A1M6R6W3_9FIRM</name>
<keyword evidence="2" id="KW-0645">Protease</keyword>
<evidence type="ECO:0000256" key="1">
    <source>
        <dbReference type="ARBA" id="ARBA00007074"/>
    </source>
</evidence>
<organism evidence="6 7">
    <name type="scientific">Desulforamulus aeronauticus DSM 10349</name>
    <dbReference type="NCBI Taxonomy" id="1121421"/>
    <lineage>
        <taxon>Bacteria</taxon>
        <taxon>Bacillati</taxon>
        <taxon>Bacillota</taxon>
        <taxon>Clostridia</taxon>
        <taxon>Eubacteriales</taxon>
        <taxon>Peptococcaceae</taxon>
        <taxon>Desulforamulus</taxon>
    </lineage>
</organism>
<dbReference type="GO" id="GO:0006508">
    <property type="term" value="P:proteolysis"/>
    <property type="evidence" value="ECO:0007669"/>
    <property type="project" value="UniProtKB-KW"/>
</dbReference>
<keyword evidence="3" id="KW-0378">Hydrolase</keyword>
<dbReference type="PANTHER" id="PTHR47053">
    <property type="entry name" value="MUREIN DD-ENDOPEPTIDASE MEPH-RELATED"/>
    <property type="match status" value="1"/>
</dbReference>
<dbReference type="Gene3D" id="2.30.30.40">
    <property type="entry name" value="SH3 Domains"/>
    <property type="match status" value="1"/>
</dbReference>
<evidence type="ECO:0000256" key="4">
    <source>
        <dbReference type="ARBA" id="ARBA00022807"/>
    </source>
</evidence>
<dbReference type="PANTHER" id="PTHR47053:SF1">
    <property type="entry name" value="MUREIN DD-ENDOPEPTIDASE MEPH-RELATED"/>
    <property type="match status" value="1"/>
</dbReference>
<feature type="domain" description="NlpC/P60" evidence="5">
    <location>
        <begin position="141"/>
        <end position="262"/>
    </location>
</feature>
<keyword evidence="4" id="KW-0788">Thiol protease</keyword>
<keyword evidence="7" id="KW-1185">Reference proteome</keyword>
<dbReference type="RefSeq" id="WP_072912160.1">
    <property type="nucleotide sequence ID" value="NZ_FRAR01000010.1"/>
</dbReference>
<dbReference type="GO" id="GO:0008234">
    <property type="term" value="F:cysteine-type peptidase activity"/>
    <property type="evidence" value="ECO:0007669"/>
    <property type="project" value="UniProtKB-KW"/>
</dbReference>
<dbReference type="SUPFAM" id="SSF54001">
    <property type="entry name" value="Cysteine proteinases"/>
    <property type="match status" value="1"/>
</dbReference>
<dbReference type="InterPro" id="IPR000064">
    <property type="entry name" value="NLP_P60_dom"/>
</dbReference>
<dbReference type="OrthoDB" id="9808890at2"/>